<evidence type="ECO:0000256" key="3">
    <source>
        <dbReference type="ARBA" id="ARBA00022801"/>
    </source>
</evidence>
<keyword evidence="4 5" id="KW-0720">Serine protease</keyword>
<feature type="transmembrane region" description="Helical" evidence="7">
    <location>
        <begin position="424"/>
        <end position="445"/>
    </location>
</feature>
<evidence type="ECO:0000256" key="1">
    <source>
        <dbReference type="ARBA" id="ARBA00011073"/>
    </source>
</evidence>
<evidence type="ECO:0000313" key="10">
    <source>
        <dbReference type="Proteomes" id="UP000323454"/>
    </source>
</evidence>
<dbReference type="PROSITE" id="PS51892">
    <property type="entry name" value="SUBTILASE"/>
    <property type="match status" value="1"/>
</dbReference>
<evidence type="ECO:0000256" key="4">
    <source>
        <dbReference type="ARBA" id="ARBA00022825"/>
    </source>
</evidence>
<dbReference type="Pfam" id="PF00082">
    <property type="entry name" value="Peptidase_S8"/>
    <property type="match status" value="1"/>
</dbReference>
<comment type="similarity">
    <text evidence="1 5">Belongs to the peptidase S8 family.</text>
</comment>
<feature type="domain" description="Peptidase S8/S53" evidence="8">
    <location>
        <begin position="117"/>
        <end position="362"/>
    </location>
</feature>
<protein>
    <submittedName>
        <fullName evidence="9">S8 family serine peptidase</fullName>
    </submittedName>
</protein>
<evidence type="ECO:0000256" key="2">
    <source>
        <dbReference type="ARBA" id="ARBA00022670"/>
    </source>
</evidence>
<reference evidence="9 10" key="2">
    <citation type="submission" date="2019-09" db="EMBL/GenBank/DDBJ databases">
        <authorList>
            <person name="Jin C."/>
        </authorList>
    </citation>
    <scope>NUCLEOTIDE SEQUENCE [LARGE SCALE GENOMIC DNA]</scope>
    <source>
        <strain evidence="9 10">AN110305</strain>
    </source>
</reference>
<dbReference type="InterPro" id="IPR050131">
    <property type="entry name" value="Peptidase_S8_subtilisin-like"/>
</dbReference>
<dbReference type="InterPro" id="IPR036852">
    <property type="entry name" value="Peptidase_S8/S53_dom_sf"/>
</dbReference>
<gene>
    <name evidence="9" type="ORF">F0L68_21320</name>
</gene>
<dbReference type="SUPFAM" id="SSF52743">
    <property type="entry name" value="Subtilisin-like"/>
    <property type="match status" value="1"/>
</dbReference>
<accession>A0A5B2X8J4</accession>
<dbReference type="GO" id="GO:0006508">
    <property type="term" value="P:proteolysis"/>
    <property type="evidence" value="ECO:0007669"/>
    <property type="project" value="UniProtKB-KW"/>
</dbReference>
<keyword evidence="10" id="KW-1185">Reference proteome</keyword>
<keyword evidence="3 5" id="KW-0378">Hydrolase</keyword>
<keyword evidence="2 5" id="KW-0645">Protease</keyword>
<feature type="active site" description="Charge relay system" evidence="5">
    <location>
        <position position="315"/>
    </location>
</feature>
<feature type="region of interest" description="Disordered" evidence="6">
    <location>
        <begin position="381"/>
        <end position="412"/>
    </location>
</feature>
<dbReference type="EMBL" id="VUOB01000038">
    <property type="protein sequence ID" value="KAA2259476.1"/>
    <property type="molecule type" value="Genomic_DNA"/>
</dbReference>
<evidence type="ECO:0000259" key="8">
    <source>
        <dbReference type="Pfam" id="PF00082"/>
    </source>
</evidence>
<name>A0A5B2X8J4_9PSEU</name>
<evidence type="ECO:0000313" key="9">
    <source>
        <dbReference type="EMBL" id="KAA2259476.1"/>
    </source>
</evidence>
<dbReference type="PANTHER" id="PTHR43806">
    <property type="entry name" value="PEPTIDASE S8"/>
    <property type="match status" value="1"/>
</dbReference>
<dbReference type="AlphaFoldDB" id="A0A5B2X8J4"/>
<dbReference type="GO" id="GO:0004252">
    <property type="term" value="F:serine-type endopeptidase activity"/>
    <property type="evidence" value="ECO:0007669"/>
    <property type="project" value="UniProtKB-UniRule"/>
</dbReference>
<dbReference type="Proteomes" id="UP000323454">
    <property type="component" value="Unassembled WGS sequence"/>
</dbReference>
<feature type="compositionally biased region" description="Low complexity" evidence="6">
    <location>
        <begin position="393"/>
        <end position="412"/>
    </location>
</feature>
<dbReference type="InterPro" id="IPR000209">
    <property type="entry name" value="Peptidase_S8/S53_dom"/>
</dbReference>
<sequence>MLLRWLLGLCVRCARVLRAPRHRNLRRPGTRVTAAPVDAIGRPVLGEPGGWRRHPMAMLTRWWVPRGVVRAVAVFAVLLTAALAGAPGALADALKDREWFLDAAHLNAAQAWPTSTGKGVTVAVVDTTGLDRNRAELTGSVVSSGTLTAAGELRDDGGSQGQFHATWAALLIAGHPDSPDGQQGLAPGAKIISVHIPESPASVADAIRYAVDHGARVVSLSLAFDFAPTGICESVRYAQEHDVIVVASAGNDGQAFNPKKWPSSCAGSIAAAGSDQHGQAWPQSESGPQIVLAAPAVDIPLVYSDPSTLTLSGTSFCAPLIAGEAAMLISAHPDWTSGQIIRAMIASASGGGKRIDDHLGYGVIDPVAALRAARPAERSNPLLLDAPSVKETQSASNRASASNRESASQATASQSAAQSGGIPLWVWAVVAVAVVGLGVLGLVIYRAAARR</sequence>
<dbReference type="Gene3D" id="3.40.50.200">
    <property type="entry name" value="Peptidase S8/S53 domain"/>
    <property type="match status" value="1"/>
</dbReference>
<reference evidence="9 10" key="1">
    <citation type="submission" date="2019-09" db="EMBL/GenBank/DDBJ databases">
        <title>Goodfellowia gen. nov., a new genus of the Pseudonocardineae related to Actinoalloteichus, containing Goodfellowia coeruleoviolacea gen. nov., comb. nov. gen. nov., comb. nov.</title>
        <authorList>
            <person name="Labeda D."/>
        </authorList>
    </citation>
    <scope>NUCLEOTIDE SEQUENCE [LARGE SCALE GENOMIC DNA]</scope>
    <source>
        <strain evidence="9 10">AN110305</strain>
    </source>
</reference>
<comment type="caution">
    <text evidence="9">The sequence shown here is derived from an EMBL/GenBank/DDBJ whole genome shotgun (WGS) entry which is preliminary data.</text>
</comment>
<keyword evidence="7" id="KW-1133">Transmembrane helix</keyword>
<dbReference type="OrthoDB" id="5240330at2"/>
<feature type="active site" description="Charge relay system" evidence="5">
    <location>
        <position position="164"/>
    </location>
</feature>
<proteinExistence type="inferred from homology"/>
<keyword evidence="7" id="KW-0812">Transmembrane</keyword>
<evidence type="ECO:0000256" key="7">
    <source>
        <dbReference type="SAM" id="Phobius"/>
    </source>
</evidence>
<feature type="active site" description="Charge relay system" evidence="5">
    <location>
        <position position="126"/>
    </location>
</feature>
<dbReference type="PANTHER" id="PTHR43806:SF11">
    <property type="entry name" value="CEREVISIN-RELATED"/>
    <property type="match status" value="1"/>
</dbReference>
<evidence type="ECO:0000256" key="5">
    <source>
        <dbReference type="PROSITE-ProRule" id="PRU01240"/>
    </source>
</evidence>
<evidence type="ECO:0000256" key="6">
    <source>
        <dbReference type="SAM" id="MobiDB-lite"/>
    </source>
</evidence>
<organism evidence="9 10">
    <name type="scientific">Solihabitans fulvus</name>
    <dbReference type="NCBI Taxonomy" id="1892852"/>
    <lineage>
        <taxon>Bacteria</taxon>
        <taxon>Bacillati</taxon>
        <taxon>Actinomycetota</taxon>
        <taxon>Actinomycetes</taxon>
        <taxon>Pseudonocardiales</taxon>
        <taxon>Pseudonocardiaceae</taxon>
        <taxon>Solihabitans</taxon>
    </lineage>
</organism>
<keyword evidence="7" id="KW-0472">Membrane</keyword>